<gene>
    <name evidence="1" type="ORF">B0680_10580</name>
</gene>
<protein>
    <submittedName>
        <fullName evidence="1">Uncharacterized protein</fullName>
    </submittedName>
</protein>
<proteinExistence type="predicted"/>
<evidence type="ECO:0000313" key="1">
    <source>
        <dbReference type="EMBL" id="OOS19948.1"/>
    </source>
</evidence>
<reference evidence="1 2" key="1">
    <citation type="submission" date="2017-02" db="EMBL/GenBank/DDBJ databases">
        <title>Draft genome sequence of Moraxella pluranimalium CCUG 54913T type strain.</title>
        <authorList>
            <person name="Salva-Serra F."/>
            <person name="Engstrom-Jakobsson H."/>
            <person name="Thorell K."/>
            <person name="Jaen-Luchoro D."/>
            <person name="Gonzales-Siles L."/>
            <person name="Karlsson R."/>
            <person name="Yazdan S."/>
            <person name="Boulund F."/>
            <person name="Johnning A."/>
            <person name="Engstrand L."/>
            <person name="Kristiansson E."/>
            <person name="Moore E."/>
        </authorList>
    </citation>
    <scope>NUCLEOTIDE SEQUENCE [LARGE SCALE GENOMIC DNA]</scope>
    <source>
        <strain evidence="1 2">CCUG 54913</strain>
    </source>
</reference>
<dbReference type="EMBL" id="MUYU01000043">
    <property type="protein sequence ID" value="OOS19948.1"/>
    <property type="molecule type" value="Genomic_DNA"/>
</dbReference>
<organism evidence="1 2">
    <name type="scientific">Moraxella pluranimalium</name>
    <dbReference type="NCBI Taxonomy" id="470453"/>
    <lineage>
        <taxon>Bacteria</taxon>
        <taxon>Pseudomonadati</taxon>
        <taxon>Pseudomonadota</taxon>
        <taxon>Gammaproteobacteria</taxon>
        <taxon>Moraxellales</taxon>
        <taxon>Moraxellaceae</taxon>
        <taxon>Moraxella</taxon>
    </lineage>
</organism>
<dbReference type="RefSeq" id="WP_078255061.1">
    <property type="nucleotide sequence ID" value="NZ_MUYU01000043.1"/>
</dbReference>
<dbReference type="STRING" id="470453.B0680_10580"/>
<accession>A0A1T0CC76</accession>
<dbReference type="AlphaFoldDB" id="A0A1T0CC76"/>
<dbReference type="Proteomes" id="UP000189800">
    <property type="component" value="Unassembled WGS sequence"/>
</dbReference>
<sequence>MAKTKVYESVRYHTLNENNQIESDISINKLSESTFTVFGSEYPVQAADKVGTLKKVTLTISVEDYIPKEPATAESQE</sequence>
<name>A0A1T0CC76_9GAMM</name>
<keyword evidence="2" id="KW-1185">Reference proteome</keyword>
<evidence type="ECO:0000313" key="2">
    <source>
        <dbReference type="Proteomes" id="UP000189800"/>
    </source>
</evidence>
<comment type="caution">
    <text evidence="1">The sequence shown here is derived from an EMBL/GenBank/DDBJ whole genome shotgun (WGS) entry which is preliminary data.</text>
</comment>